<accession>A0ABX2SWV6</accession>
<dbReference type="PANTHER" id="PTHR43736">
    <property type="entry name" value="ADP-RIBOSE PYROPHOSPHATASE"/>
    <property type="match status" value="1"/>
</dbReference>
<evidence type="ECO:0000256" key="1">
    <source>
        <dbReference type="ARBA" id="ARBA00005582"/>
    </source>
</evidence>
<dbReference type="InterPro" id="IPR015797">
    <property type="entry name" value="NUDIX_hydrolase-like_dom_sf"/>
</dbReference>
<evidence type="ECO:0000256" key="2">
    <source>
        <dbReference type="ARBA" id="ARBA00022801"/>
    </source>
</evidence>
<dbReference type="SUPFAM" id="SSF55811">
    <property type="entry name" value="Nudix"/>
    <property type="match status" value="1"/>
</dbReference>
<gene>
    <name evidence="4" type="ORF">HZY85_00405</name>
</gene>
<dbReference type="CDD" id="cd04693">
    <property type="entry name" value="NUDIX_Hydrolase"/>
    <property type="match status" value="1"/>
</dbReference>
<organism evidence="4 5">
    <name type="scientific">Gemelliphila palaticanis</name>
    <dbReference type="NCBI Taxonomy" id="81950"/>
    <lineage>
        <taxon>Bacteria</taxon>
        <taxon>Bacillati</taxon>
        <taxon>Bacillota</taxon>
        <taxon>Bacilli</taxon>
        <taxon>Bacillales</taxon>
        <taxon>Gemellaceae</taxon>
        <taxon>Gemelliphila</taxon>
    </lineage>
</organism>
<dbReference type="PANTHER" id="PTHR43736:SF1">
    <property type="entry name" value="DIHYDRONEOPTERIN TRIPHOSPHATE DIPHOSPHATASE"/>
    <property type="match status" value="1"/>
</dbReference>
<evidence type="ECO:0000313" key="5">
    <source>
        <dbReference type="Proteomes" id="UP000531840"/>
    </source>
</evidence>
<dbReference type="PROSITE" id="PS51462">
    <property type="entry name" value="NUDIX"/>
    <property type="match status" value="1"/>
</dbReference>
<dbReference type="RefSeq" id="WP_179939721.1">
    <property type="nucleotide sequence ID" value="NZ_JACBYF010000001.1"/>
</dbReference>
<proteinExistence type="inferred from homology"/>
<keyword evidence="5" id="KW-1185">Reference proteome</keyword>
<evidence type="ECO:0000259" key="3">
    <source>
        <dbReference type="PROSITE" id="PS51462"/>
    </source>
</evidence>
<dbReference type="EMBL" id="JACBYF010000001">
    <property type="protein sequence ID" value="NYS46656.1"/>
    <property type="molecule type" value="Genomic_DNA"/>
</dbReference>
<comment type="caution">
    <text evidence="4">The sequence shown here is derived from an EMBL/GenBank/DDBJ whole genome shotgun (WGS) entry which is preliminary data.</text>
</comment>
<protein>
    <submittedName>
        <fullName evidence="4">NUDIX domain-containing protein</fullName>
    </submittedName>
</protein>
<keyword evidence="2" id="KW-0378">Hydrolase</keyword>
<name>A0ABX2SWV6_9BACL</name>
<sequence>MEVWDAYDKKYQKIDDVSLIRGEEIPLGMYHLVSEILVKHTDDTYLIMQRDSKKNFGNMWEATAGGSALKGESAIQCAKRELFEETGILGFEFNELGTVYDSNTIYVQYLCVVSCEKDSIKLQVGETMDYKWISKEELLSMNKTELVTTHIQKFI</sequence>
<dbReference type="Pfam" id="PF00293">
    <property type="entry name" value="NUDIX"/>
    <property type="match status" value="1"/>
</dbReference>
<reference evidence="4 5" key="1">
    <citation type="submission" date="2020-07" db="EMBL/GenBank/DDBJ databases">
        <title>MOT database genomes.</title>
        <authorList>
            <person name="Joseph S."/>
            <person name="Aduse-Opoku J."/>
            <person name="Hashim A."/>
            <person name="Wade W."/>
            <person name="Curtis M."/>
        </authorList>
    </citation>
    <scope>NUCLEOTIDE SEQUENCE [LARGE SCALE GENOMIC DNA]</scope>
    <source>
        <strain evidence="4 5">CIP 106318</strain>
    </source>
</reference>
<dbReference type="Gene3D" id="3.90.79.10">
    <property type="entry name" value="Nucleoside Triphosphate Pyrophosphohydrolase"/>
    <property type="match status" value="1"/>
</dbReference>
<dbReference type="InterPro" id="IPR020084">
    <property type="entry name" value="NUDIX_hydrolase_CS"/>
</dbReference>
<dbReference type="Proteomes" id="UP000531840">
    <property type="component" value="Unassembled WGS sequence"/>
</dbReference>
<comment type="similarity">
    <text evidence="1">Belongs to the Nudix hydrolase family.</text>
</comment>
<evidence type="ECO:0000313" key="4">
    <source>
        <dbReference type="EMBL" id="NYS46656.1"/>
    </source>
</evidence>
<feature type="domain" description="Nudix hydrolase" evidence="3">
    <location>
        <begin position="29"/>
        <end position="155"/>
    </location>
</feature>
<dbReference type="InterPro" id="IPR000086">
    <property type="entry name" value="NUDIX_hydrolase_dom"/>
</dbReference>
<dbReference type="PROSITE" id="PS00893">
    <property type="entry name" value="NUDIX_BOX"/>
    <property type="match status" value="1"/>
</dbReference>